<dbReference type="Pfam" id="PF12228">
    <property type="entry name" value="DUF3604"/>
    <property type="match status" value="1"/>
</dbReference>
<evidence type="ECO:0008006" key="3">
    <source>
        <dbReference type="Google" id="ProtNLM"/>
    </source>
</evidence>
<evidence type="ECO:0000313" key="1">
    <source>
        <dbReference type="EMBL" id="ACZ08580.1"/>
    </source>
</evidence>
<dbReference type="RefSeq" id="WP_012861176.1">
    <property type="nucleotide sequence ID" value="NC_013517.1"/>
</dbReference>
<gene>
    <name evidence="1" type="ordered locus">Sterm_1722</name>
</gene>
<proteinExistence type="predicted"/>
<dbReference type="KEGG" id="str:Sterm_1722"/>
<dbReference type="Proteomes" id="UP000000845">
    <property type="component" value="Chromosome"/>
</dbReference>
<dbReference type="InterPro" id="IPR016195">
    <property type="entry name" value="Pol/histidinol_Pase-like"/>
</dbReference>
<organism evidence="1 2">
    <name type="scientific">Sebaldella termitidis (strain ATCC 33386 / NCTC 11300)</name>
    <dbReference type="NCBI Taxonomy" id="526218"/>
    <lineage>
        <taxon>Bacteria</taxon>
        <taxon>Fusobacteriati</taxon>
        <taxon>Fusobacteriota</taxon>
        <taxon>Fusobacteriia</taxon>
        <taxon>Fusobacteriales</taxon>
        <taxon>Leptotrichiaceae</taxon>
        <taxon>Sebaldella</taxon>
    </lineage>
</organism>
<dbReference type="SUPFAM" id="SSF89550">
    <property type="entry name" value="PHP domain-like"/>
    <property type="match status" value="1"/>
</dbReference>
<dbReference type="AlphaFoldDB" id="D1AIJ6"/>
<dbReference type="STRING" id="526218.Sterm_1722"/>
<dbReference type="InterPro" id="IPR022028">
    <property type="entry name" value="DUF3604"/>
</dbReference>
<accession>D1AIJ6</accession>
<keyword evidence="2" id="KW-1185">Reference proteome</keyword>
<reference evidence="2" key="1">
    <citation type="submission" date="2009-09" db="EMBL/GenBank/DDBJ databases">
        <title>The complete chromosome of Sebaldella termitidis ATCC 33386.</title>
        <authorList>
            <consortium name="US DOE Joint Genome Institute (JGI-PGF)"/>
            <person name="Lucas S."/>
            <person name="Copeland A."/>
            <person name="Lapidus A."/>
            <person name="Glavina del Rio T."/>
            <person name="Dalin E."/>
            <person name="Tice H."/>
            <person name="Bruce D."/>
            <person name="Goodwin L."/>
            <person name="Pitluck S."/>
            <person name="Kyrpides N."/>
            <person name="Mavromatis K."/>
            <person name="Ivanova N."/>
            <person name="Mikhailova N."/>
            <person name="Sims D."/>
            <person name="Meincke L."/>
            <person name="Brettin T."/>
            <person name="Detter J.C."/>
            <person name="Han C."/>
            <person name="Larimer F."/>
            <person name="Land M."/>
            <person name="Hauser L."/>
            <person name="Markowitz V."/>
            <person name="Cheng J.F."/>
            <person name="Hugenholtz P."/>
            <person name="Woyke T."/>
            <person name="Wu D."/>
            <person name="Eisen J.A."/>
        </authorList>
    </citation>
    <scope>NUCLEOTIDE SEQUENCE [LARGE SCALE GENOMIC DNA]</scope>
    <source>
        <strain evidence="2">ATCC 33386 / NCTC 11300</strain>
    </source>
</reference>
<evidence type="ECO:0000313" key="2">
    <source>
        <dbReference type="Proteomes" id="UP000000845"/>
    </source>
</evidence>
<dbReference type="HOGENOM" id="CLU_539331_0_0_0"/>
<dbReference type="eggNOG" id="COG4692">
    <property type="taxonomic scope" value="Bacteria"/>
</dbReference>
<protein>
    <recommendedName>
        <fullName evidence="3">DUF3604 domain-containing protein</fullName>
    </recommendedName>
</protein>
<dbReference type="EMBL" id="CP001739">
    <property type="protein sequence ID" value="ACZ08580.1"/>
    <property type="molecule type" value="Genomic_DNA"/>
</dbReference>
<sequence>MKNYKLLWGDLHSNIHHNQINEMEKWYEFAGEVTDFWAVAYYPYYMRKLDSGLGIEDIYDKEIREADWEKVLEFCKEKNSEAGKNGNIPVFAGYEWQGSGLDGDHNVFYLGDNNGLFVPLRYGELCSILPLGEAIAIPHHPAYALGSRGKNWGTHNPDYSPFIEIYSSHGSSESGYTDRHMQRHIHMGPRTGGTSVFDGLINGHEVGIIASGDNHSVPAMYGHGLMACYAEDNTKEKIWEAMQKKHVYGVTGNRIKLKYNIGDAMMGDKISSRASYDHIIETEAGDAVDRIELIRNGVLDKVYTHSGKWEEKEITGEVTFKFRAEFGWGPDLRIYPDITMKKWKGSLNTSGEIISIEKCWTSYGQKLIWDKKDQCEFELATYKTSQSGKWMGPSPVTTESFIFEIKADIDSDIEFTIDGKNFTYSVRSILANTQLISFEEEARKLSKERFGFDEFYRNDNFHHNAYKVLIHRGTPEEGYKVHWETVTAGKKKEKDFYMVKVFQRDGNIAWSSPIWVE</sequence>
<dbReference type="Gene3D" id="3.20.20.140">
    <property type="entry name" value="Metal-dependent hydrolases"/>
    <property type="match status" value="1"/>
</dbReference>
<reference evidence="1 2" key="2">
    <citation type="journal article" date="2010" name="Stand. Genomic Sci.">
        <title>Complete genome sequence of Sebaldella termitidis type strain (NCTC 11300).</title>
        <authorList>
            <person name="Harmon-Smith M."/>
            <person name="Celia L."/>
            <person name="Chertkov O."/>
            <person name="Lapidus A."/>
            <person name="Copeland A."/>
            <person name="Glavina Del Rio T."/>
            <person name="Nolan M."/>
            <person name="Lucas S."/>
            <person name="Tice H."/>
            <person name="Cheng J.F."/>
            <person name="Han C."/>
            <person name="Detter J.C."/>
            <person name="Bruce D."/>
            <person name="Goodwin L."/>
            <person name="Pitluck S."/>
            <person name="Pati A."/>
            <person name="Liolios K."/>
            <person name="Ivanova N."/>
            <person name="Mavromatis K."/>
            <person name="Mikhailova N."/>
            <person name="Chen A."/>
            <person name="Palaniappan K."/>
            <person name="Land M."/>
            <person name="Hauser L."/>
            <person name="Chang Y.J."/>
            <person name="Jeffries C.D."/>
            <person name="Brettin T."/>
            <person name="Goker M."/>
            <person name="Beck B."/>
            <person name="Bristow J."/>
            <person name="Eisen J.A."/>
            <person name="Markowitz V."/>
            <person name="Hugenholtz P."/>
            <person name="Kyrpides N.C."/>
            <person name="Klenk H.P."/>
            <person name="Chen F."/>
        </authorList>
    </citation>
    <scope>NUCLEOTIDE SEQUENCE [LARGE SCALE GENOMIC DNA]</scope>
    <source>
        <strain evidence="2">ATCC 33386 / NCTC 11300</strain>
    </source>
</reference>
<name>D1AIJ6_SEBTE</name>